<organism evidence="6 7">
    <name type="scientific">Parasponia andersonii</name>
    <name type="common">Sponia andersonii</name>
    <dbReference type="NCBI Taxonomy" id="3476"/>
    <lineage>
        <taxon>Eukaryota</taxon>
        <taxon>Viridiplantae</taxon>
        <taxon>Streptophyta</taxon>
        <taxon>Embryophyta</taxon>
        <taxon>Tracheophyta</taxon>
        <taxon>Spermatophyta</taxon>
        <taxon>Magnoliopsida</taxon>
        <taxon>eudicotyledons</taxon>
        <taxon>Gunneridae</taxon>
        <taxon>Pentapetalae</taxon>
        <taxon>rosids</taxon>
        <taxon>fabids</taxon>
        <taxon>Rosales</taxon>
        <taxon>Cannabaceae</taxon>
        <taxon>Parasponia</taxon>
    </lineage>
</organism>
<dbReference type="CDD" id="cd03784">
    <property type="entry name" value="GT1_Gtf-like"/>
    <property type="match status" value="1"/>
</dbReference>
<dbReference type="GO" id="GO:0050404">
    <property type="term" value="F:zeatin O-beta-D-xylosyltransferase activity"/>
    <property type="evidence" value="ECO:0007669"/>
    <property type="project" value="UniProtKB-ARBA"/>
</dbReference>
<dbReference type="FunFam" id="3.40.50.2000:FF:000060">
    <property type="entry name" value="Glycosyltransferase"/>
    <property type="match status" value="1"/>
</dbReference>
<dbReference type="EC" id="2.4.1.-" evidence="3"/>
<gene>
    <name evidence="6" type="ORF">PanWU01x14_199090</name>
</gene>
<dbReference type="Pfam" id="PF26168">
    <property type="entry name" value="Glyco_transf_N"/>
    <property type="match status" value="1"/>
</dbReference>
<dbReference type="InterPro" id="IPR058980">
    <property type="entry name" value="Glyco_transf_N"/>
</dbReference>
<dbReference type="AlphaFoldDB" id="A0A2P5BYM0"/>
<dbReference type="STRING" id="3476.A0A2P5BYM0"/>
<comment type="caution">
    <text evidence="6">The sequence shown here is derived from an EMBL/GenBank/DDBJ whole genome shotgun (WGS) entry which is preliminary data.</text>
</comment>
<dbReference type="InterPro" id="IPR002213">
    <property type="entry name" value="UDP_glucos_trans"/>
</dbReference>
<evidence type="ECO:0000256" key="4">
    <source>
        <dbReference type="SAM" id="MobiDB-lite"/>
    </source>
</evidence>
<accession>A0A2P5BYM0</accession>
<keyword evidence="2 3" id="KW-0808">Transferase</keyword>
<keyword evidence="3" id="KW-0328">Glycosyltransferase</keyword>
<dbReference type="InterPro" id="IPR035595">
    <property type="entry name" value="UDP_glycos_trans_CS"/>
</dbReference>
<dbReference type="SUPFAM" id="SSF53756">
    <property type="entry name" value="UDP-Glycosyltransferase/glycogen phosphorylase"/>
    <property type="match status" value="1"/>
</dbReference>
<evidence type="ECO:0000313" key="6">
    <source>
        <dbReference type="EMBL" id="PON53912.1"/>
    </source>
</evidence>
<dbReference type="PROSITE" id="PS00375">
    <property type="entry name" value="UDPGT"/>
    <property type="match status" value="1"/>
</dbReference>
<evidence type="ECO:0000259" key="5">
    <source>
        <dbReference type="Pfam" id="PF26168"/>
    </source>
</evidence>
<dbReference type="EMBL" id="JXTB01000201">
    <property type="protein sequence ID" value="PON53912.1"/>
    <property type="molecule type" value="Genomic_DNA"/>
</dbReference>
<dbReference type="PANTHER" id="PTHR48044:SF22">
    <property type="entry name" value="GLYCOSYLTRANSFERASE"/>
    <property type="match status" value="1"/>
</dbReference>
<dbReference type="OrthoDB" id="5835829at2759"/>
<feature type="region of interest" description="Disordered" evidence="4">
    <location>
        <begin position="1"/>
        <end position="24"/>
    </location>
</feature>
<dbReference type="GO" id="GO:0009690">
    <property type="term" value="P:cytokinin metabolic process"/>
    <property type="evidence" value="ECO:0007669"/>
    <property type="project" value="UniProtKB-ARBA"/>
</dbReference>
<feature type="domain" description="Glycosyltransferase N-terminal" evidence="5">
    <location>
        <begin position="31"/>
        <end position="266"/>
    </location>
</feature>
<comment type="similarity">
    <text evidence="1 3">Belongs to the UDP-glycosyltransferase family.</text>
</comment>
<reference evidence="7" key="1">
    <citation type="submission" date="2016-06" db="EMBL/GenBank/DDBJ databases">
        <title>Parallel loss of symbiosis genes in relatives of nitrogen-fixing non-legume Parasponia.</title>
        <authorList>
            <person name="Van Velzen R."/>
            <person name="Holmer R."/>
            <person name="Bu F."/>
            <person name="Rutten L."/>
            <person name="Van Zeijl A."/>
            <person name="Liu W."/>
            <person name="Santuari L."/>
            <person name="Cao Q."/>
            <person name="Sharma T."/>
            <person name="Shen D."/>
            <person name="Roswanjaya Y."/>
            <person name="Wardhani T."/>
            <person name="Kalhor M.S."/>
            <person name="Jansen J."/>
            <person name="Van den Hoogen J."/>
            <person name="Gungor B."/>
            <person name="Hartog M."/>
            <person name="Hontelez J."/>
            <person name="Verver J."/>
            <person name="Yang W.-C."/>
            <person name="Schijlen E."/>
            <person name="Repin R."/>
            <person name="Schilthuizen M."/>
            <person name="Schranz E."/>
            <person name="Heidstra R."/>
            <person name="Miyata K."/>
            <person name="Fedorova E."/>
            <person name="Kohlen W."/>
            <person name="Bisseling T."/>
            <person name="Smit S."/>
            <person name="Geurts R."/>
        </authorList>
    </citation>
    <scope>NUCLEOTIDE SEQUENCE [LARGE SCALE GENOMIC DNA]</scope>
    <source>
        <strain evidence="7">cv. WU1-14</strain>
    </source>
</reference>
<dbReference type="Proteomes" id="UP000237105">
    <property type="component" value="Unassembled WGS sequence"/>
</dbReference>
<name>A0A2P5BYM0_PARAD</name>
<protein>
    <recommendedName>
        <fullName evidence="3">Glycosyltransferase</fullName>
        <ecNumber evidence="3">2.4.1.-</ecNumber>
    </recommendedName>
</protein>
<sequence>MANNRQHYNHDQNQNHTVTPNTNQLMKPSHDVVVVIVPLPAQGHINQLVHLSRLIAAYNIPVHVVGAAVHNRQGKLRVQGWDPNSIPNIHFHDFTIPPFHSPPPNPTSQHNFPSHLLPSFHATRHLRDPAAALLRRLSSQTRRLAVIHDSLMASVVQDVVSIHNAESFTFHSVSAFAIFLFYCDGMAKTTSLLEMDDGVKFPNDIPSLEGCLNSEILDFIASQYEFNKLNSGNLYNTSRVMERPYMNSLARILPKKKHWAVGPFNPVSFMGNNTANDMTRHTCLKWLDRQEPKSVIYVSFGTTTVFTDEQIEELALGLEQTNQKFIWVLRDADKGDVFDKTQEKKFELPKGYEERVREMGIVVREWAPQLEILGHASTGGFLSHCGWNSCVESITMGVPIAAWPMHSDQPRNAVLVTKLLGIGTVVRDWAHRGDVARADTVAIGVKKLMASKEGDEMRKRAEELGGALRRSMAEGGASRRELDCFIAHISRQISMCRAQRDSCST</sequence>
<keyword evidence="7" id="KW-1185">Reference proteome</keyword>
<dbReference type="FunFam" id="3.40.50.2000:FF:000238">
    <property type="entry name" value="Glycosyltransferase"/>
    <property type="match status" value="1"/>
</dbReference>
<dbReference type="PANTHER" id="PTHR48044">
    <property type="entry name" value="GLYCOSYLTRANSFERASE"/>
    <property type="match status" value="1"/>
</dbReference>
<evidence type="ECO:0000313" key="7">
    <source>
        <dbReference type="Proteomes" id="UP000237105"/>
    </source>
</evidence>
<evidence type="ECO:0000256" key="1">
    <source>
        <dbReference type="ARBA" id="ARBA00009995"/>
    </source>
</evidence>
<evidence type="ECO:0000256" key="3">
    <source>
        <dbReference type="RuleBase" id="RU362057"/>
    </source>
</evidence>
<evidence type="ECO:0000256" key="2">
    <source>
        <dbReference type="ARBA" id="ARBA00022679"/>
    </source>
</evidence>
<proteinExistence type="inferred from homology"/>
<dbReference type="Gene3D" id="3.40.50.2000">
    <property type="entry name" value="Glycogen Phosphorylase B"/>
    <property type="match status" value="2"/>
</dbReference>